<proteinExistence type="predicted"/>
<dbReference type="SUPFAM" id="SSF102588">
    <property type="entry name" value="LmbE-like"/>
    <property type="match status" value="1"/>
</dbReference>
<dbReference type="InterPro" id="IPR003737">
    <property type="entry name" value="GlcNAc_PI_deacetylase-related"/>
</dbReference>
<dbReference type="GO" id="GO:0016811">
    <property type="term" value="F:hydrolase activity, acting on carbon-nitrogen (but not peptide) bonds, in linear amides"/>
    <property type="evidence" value="ECO:0007669"/>
    <property type="project" value="TreeGrafter"/>
</dbReference>
<protein>
    <submittedName>
        <fullName evidence="2">GlcNAc-PI de-N-acetylase</fullName>
    </submittedName>
</protein>
<dbReference type="Pfam" id="PF02585">
    <property type="entry name" value="PIG-L"/>
    <property type="match status" value="1"/>
</dbReference>
<dbReference type="PANTHER" id="PTHR12993">
    <property type="entry name" value="N-ACETYLGLUCOSAMINYL-PHOSPHATIDYLINOSITOL DE-N-ACETYLASE-RELATED"/>
    <property type="match status" value="1"/>
</dbReference>
<gene>
    <name evidence="2" type="ORF">KTU01_14920</name>
</gene>
<dbReference type="PANTHER" id="PTHR12993:SF28">
    <property type="entry name" value="LMBE FAMILY PROTEIN"/>
    <property type="match status" value="1"/>
</dbReference>
<keyword evidence="1" id="KW-0862">Zinc</keyword>
<evidence type="ECO:0000313" key="2">
    <source>
        <dbReference type="EMBL" id="GEO95369.1"/>
    </source>
</evidence>
<dbReference type="EMBL" id="BJZS01000036">
    <property type="protein sequence ID" value="GEO95369.1"/>
    <property type="molecule type" value="Genomic_DNA"/>
</dbReference>
<keyword evidence="3" id="KW-1185">Reference proteome</keyword>
<reference evidence="2 3" key="1">
    <citation type="submission" date="2019-07" db="EMBL/GenBank/DDBJ databases">
        <title>Whole genome shotgun sequence of Kocuria turfanensis NBRC 107627.</title>
        <authorList>
            <person name="Hosoyama A."/>
            <person name="Uohara A."/>
            <person name="Ohji S."/>
            <person name="Ichikawa N."/>
        </authorList>
    </citation>
    <scope>NUCLEOTIDE SEQUENCE [LARGE SCALE GENOMIC DNA]</scope>
    <source>
        <strain evidence="2 3">NBRC 107627</strain>
    </source>
</reference>
<name>A0A512ICE3_9MICC</name>
<organism evidence="2 3">
    <name type="scientific">Kocuria turfanensis</name>
    <dbReference type="NCBI Taxonomy" id="388357"/>
    <lineage>
        <taxon>Bacteria</taxon>
        <taxon>Bacillati</taxon>
        <taxon>Actinomycetota</taxon>
        <taxon>Actinomycetes</taxon>
        <taxon>Micrococcales</taxon>
        <taxon>Micrococcaceae</taxon>
        <taxon>Kocuria</taxon>
    </lineage>
</organism>
<accession>A0A512ICE3</accession>
<dbReference type="Proteomes" id="UP000321103">
    <property type="component" value="Unassembled WGS sequence"/>
</dbReference>
<dbReference type="Gene3D" id="3.40.50.10320">
    <property type="entry name" value="LmbE-like"/>
    <property type="match status" value="1"/>
</dbReference>
<dbReference type="GO" id="GO:0016137">
    <property type="term" value="P:glycoside metabolic process"/>
    <property type="evidence" value="ECO:0007669"/>
    <property type="project" value="UniProtKB-ARBA"/>
</dbReference>
<dbReference type="InterPro" id="IPR024078">
    <property type="entry name" value="LmbE-like_dom_sf"/>
</dbReference>
<dbReference type="STRING" id="388357.GCA_001580365_02832"/>
<evidence type="ECO:0000313" key="3">
    <source>
        <dbReference type="Proteomes" id="UP000321103"/>
    </source>
</evidence>
<sequence>MPVPAARAMMGTMTETPLTALPENWNRALVVVAHPDDMEFGAAAAVARWTGQGKDVVYCLVTSGEAGIDGMAPPEAGPLREDEQRESCRVVGVDEVEFLRLPDGVLEYGVALRRRIAEVVRRHRPDVVVTNNFRDTWDGATNLNQADHIAVGRATLDAARDAGNRWIFPEQIEAGLQPWPDVTAVWAAASPEARHAVDVTETFDAGVASLRAHQAYLDGLGWADFDPDAFLRGNAQTVGERAGVPLASSFEVFPLQWGGADD</sequence>
<evidence type="ECO:0000256" key="1">
    <source>
        <dbReference type="ARBA" id="ARBA00022833"/>
    </source>
</evidence>
<dbReference type="AlphaFoldDB" id="A0A512ICE3"/>
<comment type="caution">
    <text evidence="2">The sequence shown here is derived from an EMBL/GenBank/DDBJ whole genome shotgun (WGS) entry which is preliminary data.</text>
</comment>